<comment type="caution">
    <text evidence="1">The sequence shown here is derived from an EMBL/GenBank/DDBJ whole genome shotgun (WGS) entry which is preliminary data.</text>
</comment>
<dbReference type="EMBL" id="JANHOG010000886">
    <property type="protein sequence ID" value="KAJ3550741.1"/>
    <property type="molecule type" value="Genomic_DNA"/>
</dbReference>
<evidence type="ECO:0000313" key="2">
    <source>
        <dbReference type="Proteomes" id="UP001148662"/>
    </source>
</evidence>
<accession>A0ACC1T1B4</accession>
<gene>
    <name evidence="1" type="ORF">NM688_g5010</name>
</gene>
<sequence>MQDVRSGVDTLAQALSPSEVAQSEAENASEHTEYVMFNDHSTAVVETQTRSPTVTFVQLSRYYPISHSLCLSRPCSFPIFPRSSYPDIVYPVQFSCPFLSVMSFQRPPPSPNHDDLDPQYEHLPFYQQPPTSGHAAGVIAVPTEINPLIVECDFATLPTRQTLFLAQTDMSFQAPPPSIQVATGHDVLTEEAPTSSSPTAETASSHPTHALSAPPQPNVFANNLSRDALLAYAYHLYGIAGQPLAGLTSLPLANPLPAQSVPEQVYKLQLLPLLITLRSLHPQDTAVEAMSNIGTTMRAMGRNDQAYEWWWKAIQIRPTYWDAIVGDFIHFNDLALKSAKENLFSMLLSAAQNTQDSEHSDILYRRILDVCTFVQEQSVEENGRIRSQVMIEDLHRLQKVYFTSATVRAMDDDTQQDAVRDYFRGIEVTLCQPPPSVHTDTYTIRELILATFVAGYLVQSATDGPVPAEVLESIGKPPGTSLGMILTSDFDIFRTVKLFGDQLLRALLRIGGNTLPFLLLLPDHVSRLPTLLFQMSGGVLPAICSTTPQGLGLERPSDSAVQQTNSMTSTLLLALAKRCQDLPVSDITIPGFQDTLNVNHSLAITFYYLALSLTPTPSTYNNMGIILSMTSSTSSYDIGATSVPLDGYTLARVYYNIGLQLEPSHPHLLTNLGSLYKDQGKLEEAIRLYLRAISVKPDFDIALANLGNAVKDTGRTWEAIEYYRRAVDLNPNLPEALCGLVNSMASVCDWRGWDALADDGFGVDSLGNVSSLGSPRTAAPGYMQRVKTICQSQLDAAYFQNVHCVRASHTIEGWINWLELAFGRPLRSQEQHHWRALIGLFYGRIDHVRQYVNEAGFVIRFLHWLHPRLQRQWYLKAQPYSDLFLRPPFPRTMTPPIVPSILPFNTFTYPLPPRMVRLISHRNDLRISYTTLSQPWLPKHVYPPPSPAINGVLNIGYVSNDVNNHPLSHLMFSVFGFHDKQRFKIFLYTTSPWDGSVYRQKMSKDADVFVDASSWSTQQIVEHIVQHNIHILINLGGYTKGTRNDVFTTRPCPIQMQLMGYAGTLGAGWCDYLVCDPISCPEDLCANAYWRKRRARPSSSNTDVPLDLYASIDPEDLTDDWVFVEKFVYMPHTFMVTDHKQSYRTDENLSPEQRVLTPVTALWLDEETRRMQMRLQIFPDISYKTIVFANFNQLYKVDPSIYAVWLRILSRVPNSILWLLRFPVAAEEHLLRSAALWAGAEVASRVRFTDVAQKEAHIHRARVADLFLDTVECNAHTVTADVLWSGTPVLTFPKHRHKMCSRVATSMVHATGFGNQMVVHSLQEYEDRAVALAQSLVYTPSTDKDGTPIVRGQGELIDLRRNIFLNRDRMPLFDTVRWTRNIEKAYQEAWRRWVEGTQFEQSDEWEECTGPEKQSGSIWVKDEEPYDIVQYDDSQFT</sequence>
<evidence type="ECO:0000313" key="1">
    <source>
        <dbReference type="EMBL" id="KAJ3550741.1"/>
    </source>
</evidence>
<keyword evidence="2" id="KW-1185">Reference proteome</keyword>
<organism evidence="1 2">
    <name type="scientific">Phlebia brevispora</name>
    <dbReference type="NCBI Taxonomy" id="194682"/>
    <lineage>
        <taxon>Eukaryota</taxon>
        <taxon>Fungi</taxon>
        <taxon>Dikarya</taxon>
        <taxon>Basidiomycota</taxon>
        <taxon>Agaricomycotina</taxon>
        <taxon>Agaricomycetes</taxon>
        <taxon>Polyporales</taxon>
        <taxon>Meruliaceae</taxon>
        <taxon>Phlebia</taxon>
    </lineage>
</organism>
<dbReference type="Proteomes" id="UP001148662">
    <property type="component" value="Unassembled WGS sequence"/>
</dbReference>
<name>A0ACC1T1B4_9APHY</name>
<protein>
    <submittedName>
        <fullName evidence="1">Uncharacterized protein</fullName>
    </submittedName>
</protein>
<proteinExistence type="predicted"/>
<reference evidence="1" key="1">
    <citation type="submission" date="2022-07" db="EMBL/GenBank/DDBJ databases">
        <title>Genome Sequence of Phlebia brevispora.</title>
        <authorList>
            <person name="Buettner E."/>
        </authorList>
    </citation>
    <scope>NUCLEOTIDE SEQUENCE</scope>
    <source>
        <strain evidence="1">MPL23</strain>
    </source>
</reference>